<dbReference type="AlphaFoldDB" id="A0AAN6N631"/>
<proteinExistence type="predicted"/>
<dbReference type="EMBL" id="MU853804">
    <property type="protein sequence ID" value="KAK3939856.1"/>
    <property type="molecule type" value="Genomic_DNA"/>
</dbReference>
<name>A0AAN6N631_9PEZI</name>
<gene>
    <name evidence="1" type="ORF">QBC46DRAFT_436589</name>
</gene>
<keyword evidence="2" id="KW-1185">Reference proteome</keyword>
<comment type="caution">
    <text evidence="1">The sequence shown here is derived from an EMBL/GenBank/DDBJ whole genome shotgun (WGS) entry which is preliminary data.</text>
</comment>
<evidence type="ECO:0000313" key="2">
    <source>
        <dbReference type="Proteomes" id="UP001303473"/>
    </source>
</evidence>
<reference evidence="2" key="1">
    <citation type="journal article" date="2023" name="Mol. Phylogenet. Evol.">
        <title>Genome-scale phylogeny and comparative genomics of the fungal order Sordariales.</title>
        <authorList>
            <person name="Hensen N."/>
            <person name="Bonometti L."/>
            <person name="Westerberg I."/>
            <person name="Brannstrom I.O."/>
            <person name="Guillou S."/>
            <person name="Cros-Aarteil S."/>
            <person name="Calhoun S."/>
            <person name="Haridas S."/>
            <person name="Kuo A."/>
            <person name="Mondo S."/>
            <person name="Pangilinan J."/>
            <person name="Riley R."/>
            <person name="LaButti K."/>
            <person name="Andreopoulos B."/>
            <person name="Lipzen A."/>
            <person name="Chen C."/>
            <person name="Yan M."/>
            <person name="Daum C."/>
            <person name="Ng V."/>
            <person name="Clum A."/>
            <person name="Steindorff A."/>
            <person name="Ohm R.A."/>
            <person name="Martin F."/>
            <person name="Silar P."/>
            <person name="Natvig D.O."/>
            <person name="Lalanne C."/>
            <person name="Gautier V."/>
            <person name="Ament-Velasquez S.L."/>
            <person name="Kruys A."/>
            <person name="Hutchinson M.I."/>
            <person name="Powell A.J."/>
            <person name="Barry K."/>
            <person name="Miller A.N."/>
            <person name="Grigoriev I.V."/>
            <person name="Debuchy R."/>
            <person name="Gladieux P."/>
            <person name="Hiltunen Thoren M."/>
            <person name="Johannesson H."/>
        </authorList>
    </citation>
    <scope>NUCLEOTIDE SEQUENCE [LARGE SCALE GENOMIC DNA]</scope>
    <source>
        <strain evidence="2">CBS 340.73</strain>
    </source>
</reference>
<dbReference type="Proteomes" id="UP001303473">
    <property type="component" value="Unassembled WGS sequence"/>
</dbReference>
<accession>A0AAN6N631</accession>
<protein>
    <submittedName>
        <fullName evidence="1">Uncharacterized protein</fullName>
    </submittedName>
</protein>
<organism evidence="1 2">
    <name type="scientific">Diplogelasinospora grovesii</name>
    <dbReference type="NCBI Taxonomy" id="303347"/>
    <lineage>
        <taxon>Eukaryota</taxon>
        <taxon>Fungi</taxon>
        <taxon>Dikarya</taxon>
        <taxon>Ascomycota</taxon>
        <taxon>Pezizomycotina</taxon>
        <taxon>Sordariomycetes</taxon>
        <taxon>Sordariomycetidae</taxon>
        <taxon>Sordariales</taxon>
        <taxon>Diplogelasinosporaceae</taxon>
        <taxon>Diplogelasinospora</taxon>
    </lineage>
</organism>
<evidence type="ECO:0000313" key="1">
    <source>
        <dbReference type="EMBL" id="KAK3939856.1"/>
    </source>
</evidence>
<sequence>MCKGYTVELVCGHKLMHFSARCFNKLGDCQQPDGPVTSICDTCAACHMPHQIDLINKKYDEEARRTMELKLIAEKNGRFRQADLMERELRRIHADRAEALARAARSRFRGCIEVIWPGKREEFETDHAAFMNYFKKHYARRIGKRKRGTTPF</sequence>